<dbReference type="EMBL" id="PIPK01000001">
    <property type="protein sequence ID" value="RUO28460.1"/>
    <property type="molecule type" value="Genomic_DNA"/>
</dbReference>
<evidence type="ECO:0000313" key="4">
    <source>
        <dbReference type="Proteomes" id="UP000249203"/>
    </source>
</evidence>
<dbReference type="Proteomes" id="UP000287865">
    <property type="component" value="Unassembled WGS sequence"/>
</dbReference>
<name>A0A327XBK9_9GAMM</name>
<gene>
    <name evidence="2" type="ORF">B0I24_101259</name>
    <name evidence="3" type="ORF">CWE07_01235</name>
</gene>
<evidence type="ECO:0000313" key="5">
    <source>
        <dbReference type="Proteomes" id="UP000287865"/>
    </source>
</evidence>
<evidence type="ECO:0000313" key="2">
    <source>
        <dbReference type="EMBL" id="RAK01636.1"/>
    </source>
</evidence>
<accession>A0A327XBK9</accession>
<keyword evidence="1" id="KW-0812">Transmembrane</keyword>
<proteinExistence type="predicted"/>
<organism evidence="2 4">
    <name type="scientific">Aliidiomarina maris</name>
    <dbReference type="NCBI Taxonomy" id="531312"/>
    <lineage>
        <taxon>Bacteria</taxon>
        <taxon>Pseudomonadati</taxon>
        <taxon>Pseudomonadota</taxon>
        <taxon>Gammaproteobacteria</taxon>
        <taxon>Alteromonadales</taxon>
        <taxon>Idiomarinaceae</taxon>
        <taxon>Aliidiomarina</taxon>
    </lineage>
</organism>
<protein>
    <submittedName>
        <fullName evidence="2">Uncharacterized protein</fullName>
    </submittedName>
</protein>
<dbReference type="EMBL" id="QLMD01000001">
    <property type="protein sequence ID" value="RAK01636.1"/>
    <property type="molecule type" value="Genomic_DNA"/>
</dbReference>
<keyword evidence="5" id="KW-1185">Reference proteome</keyword>
<reference evidence="3 5" key="1">
    <citation type="journal article" date="2018" name="Front. Microbiol.">
        <title>Genome-Based Analysis Reveals the Taxonomy and Diversity of the Family Idiomarinaceae.</title>
        <authorList>
            <person name="Liu Y."/>
            <person name="Lai Q."/>
            <person name="Shao Z."/>
        </authorList>
    </citation>
    <scope>NUCLEOTIDE SEQUENCE [LARGE SCALE GENOMIC DNA]</scope>
    <source>
        <strain evidence="3 5">CF12-14</strain>
    </source>
</reference>
<feature type="transmembrane region" description="Helical" evidence="1">
    <location>
        <begin position="69"/>
        <end position="90"/>
    </location>
</feature>
<dbReference type="RefSeq" id="WP_111568115.1">
    <property type="nucleotide sequence ID" value="NZ_PIPK01000001.1"/>
</dbReference>
<dbReference type="AlphaFoldDB" id="A0A327XBK9"/>
<dbReference type="Proteomes" id="UP000249203">
    <property type="component" value="Unassembled WGS sequence"/>
</dbReference>
<feature type="transmembrane region" description="Helical" evidence="1">
    <location>
        <begin position="23"/>
        <end position="44"/>
    </location>
</feature>
<evidence type="ECO:0000256" key="1">
    <source>
        <dbReference type="SAM" id="Phobius"/>
    </source>
</evidence>
<keyword evidence="1" id="KW-1133">Transmembrane helix</keyword>
<sequence>MNQLISNALEDAAYFLERYFKTIFFLSASATFLILAIGSLSFLATDVPETGQSIVNAITTIRNQTVKNIAIPFLCFAASSLLALGACKAFKIERSAYR</sequence>
<keyword evidence="1" id="KW-0472">Membrane</keyword>
<evidence type="ECO:0000313" key="3">
    <source>
        <dbReference type="EMBL" id="RUO28460.1"/>
    </source>
</evidence>
<comment type="caution">
    <text evidence="2">The sequence shown here is derived from an EMBL/GenBank/DDBJ whole genome shotgun (WGS) entry which is preliminary data.</text>
</comment>
<reference evidence="2 4" key="2">
    <citation type="submission" date="2018-06" db="EMBL/GenBank/DDBJ databases">
        <title>Genomic Encyclopedia of Type Strains, Phase III (KMG-III): the genomes of soil and plant-associated and newly described type strains.</title>
        <authorList>
            <person name="Whitman W."/>
        </authorList>
    </citation>
    <scope>NUCLEOTIDE SEQUENCE [LARGE SCALE GENOMIC DNA]</scope>
    <source>
        <strain evidence="2 4">CGMCC 1.15366</strain>
    </source>
</reference>